<keyword evidence="2" id="KW-1185">Reference proteome</keyword>
<dbReference type="OrthoDB" id="6892185at2"/>
<gene>
    <name evidence="1" type="ORF">BXT89_12080</name>
</gene>
<accession>A0A1S8DG70</accession>
<evidence type="ECO:0000313" key="2">
    <source>
        <dbReference type="Proteomes" id="UP000242847"/>
    </source>
</evidence>
<dbReference type="EMBL" id="MUBC01000025">
    <property type="protein sequence ID" value="ONM43580.1"/>
    <property type="molecule type" value="Genomic_DNA"/>
</dbReference>
<reference evidence="1 2" key="1">
    <citation type="submission" date="2017-01" db="EMBL/GenBank/DDBJ databases">
        <title>Draft genome sequence of Pseudomonas pachastrellae type strain CCUG 46540T from a deep sea.</title>
        <authorList>
            <person name="Gomila M."/>
            <person name="Mulet M."/>
            <person name="Lalucat J."/>
            <person name="Garcia-Valdes E."/>
        </authorList>
    </citation>
    <scope>NUCLEOTIDE SEQUENCE [LARGE SCALE GENOMIC DNA]</scope>
    <source>
        <strain evidence="1 2">CCUG 46540</strain>
    </source>
</reference>
<dbReference type="AlphaFoldDB" id="A0A1S8DG70"/>
<dbReference type="RefSeq" id="WP_083727924.1">
    <property type="nucleotide sequence ID" value="NZ_FOUD01000005.1"/>
</dbReference>
<evidence type="ECO:0000313" key="1">
    <source>
        <dbReference type="EMBL" id="ONM43580.1"/>
    </source>
</evidence>
<dbReference type="STRING" id="254161.SAMN05216256_10531"/>
<protein>
    <recommendedName>
        <fullName evidence="3">DUF883 domain-containing protein</fullName>
    </recommendedName>
</protein>
<sequence>MAAEKTPQSAPTKQSELAASKVAVGEAYEKLLEARDHFASAAQAAGLEVRHDALEHLLKGREKAEELGAQANTYIREKPLATISLAFAAGFVLSQLLSRK</sequence>
<comment type="caution">
    <text evidence="1">The sequence shown here is derived from an EMBL/GenBank/DDBJ whole genome shotgun (WGS) entry which is preliminary data.</text>
</comment>
<evidence type="ECO:0008006" key="3">
    <source>
        <dbReference type="Google" id="ProtNLM"/>
    </source>
</evidence>
<organism evidence="1 2">
    <name type="scientific">Halopseudomonas pachastrellae</name>
    <dbReference type="NCBI Taxonomy" id="254161"/>
    <lineage>
        <taxon>Bacteria</taxon>
        <taxon>Pseudomonadati</taxon>
        <taxon>Pseudomonadota</taxon>
        <taxon>Gammaproteobacteria</taxon>
        <taxon>Pseudomonadales</taxon>
        <taxon>Pseudomonadaceae</taxon>
        <taxon>Halopseudomonas</taxon>
    </lineage>
</organism>
<dbReference type="Proteomes" id="UP000242847">
    <property type="component" value="Unassembled WGS sequence"/>
</dbReference>
<name>A0A1S8DG70_9GAMM</name>
<proteinExistence type="predicted"/>